<keyword evidence="1" id="KW-0732">Signal</keyword>
<sequence length="240" mass="26166">MISPSKICALLLVSSATAHYPPVSGHDFDFDVVYPSGLSFSTSNPPTEPLPLNEIQNNATLPQITLRNVESASSNELTRYISFAVVTYVRPRLDNSSVNLRTPYFAWVRANQTVSENGLLGGGGSDANNGQSDQRDMGDFKNASLHVWQQTDNVTDYLFKNNVAGTLWWELGDIWANATRIDGKPPSLVGYDFLRATVDFNLRNDTTNTTTGDDESSTATRSISSGAVMAFCIIAILFGI</sequence>
<name>W3X110_PESFW</name>
<dbReference type="KEGG" id="pfy:PFICI_07332"/>
<dbReference type="InParanoid" id="W3X110"/>
<gene>
    <name evidence="2" type="ORF">PFICI_07332</name>
</gene>
<feature type="chain" id="PRO_5004834483" evidence="1">
    <location>
        <begin position="26"/>
        <end position="240"/>
    </location>
</feature>
<accession>W3X110</accession>
<proteinExistence type="predicted"/>
<reference evidence="3" key="1">
    <citation type="journal article" date="2015" name="BMC Genomics">
        <title>Genomic and transcriptomic analysis of the endophytic fungus Pestalotiopsis fici reveals its lifestyle and high potential for synthesis of natural products.</title>
        <authorList>
            <person name="Wang X."/>
            <person name="Zhang X."/>
            <person name="Liu L."/>
            <person name="Xiang M."/>
            <person name="Wang W."/>
            <person name="Sun X."/>
            <person name="Che Y."/>
            <person name="Guo L."/>
            <person name="Liu G."/>
            <person name="Guo L."/>
            <person name="Wang C."/>
            <person name="Yin W.B."/>
            <person name="Stadler M."/>
            <person name="Zhang X."/>
            <person name="Liu X."/>
        </authorList>
    </citation>
    <scope>NUCLEOTIDE SEQUENCE [LARGE SCALE GENOMIC DNA]</scope>
    <source>
        <strain evidence="3">W106-1 / CGMCC3.15140</strain>
    </source>
</reference>
<protein>
    <submittedName>
        <fullName evidence="2">Uncharacterized protein</fullName>
    </submittedName>
</protein>
<evidence type="ECO:0000313" key="2">
    <source>
        <dbReference type="EMBL" id="ETS79803.1"/>
    </source>
</evidence>
<organism evidence="2 3">
    <name type="scientific">Pestalotiopsis fici (strain W106-1 / CGMCC3.15140)</name>
    <dbReference type="NCBI Taxonomy" id="1229662"/>
    <lineage>
        <taxon>Eukaryota</taxon>
        <taxon>Fungi</taxon>
        <taxon>Dikarya</taxon>
        <taxon>Ascomycota</taxon>
        <taxon>Pezizomycotina</taxon>
        <taxon>Sordariomycetes</taxon>
        <taxon>Xylariomycetidae</taxon>
        <taxon>Amphisphaeriales</taxon>
        <taxon>Sporocadaceae</taxon>
        <taxon>Pestalotiopsis</taxon>
    </lineage>
</organism>
<dbReference type="HOGENOM" id="CLU_1156746_0_0_1"/>
<keyword evidence="3" id="KW-1185">Reference proteome</keyword>
<evidence type="ECO:0000313" key="3">
    <source>
        <dbReference type="Proteomes" id="UP000030651"/>
    </source>
</evidence>
<dbReference type="EMBL" id="KI912113">
    <property type="protein sequence ID" value="ETS79803.1"/>
    <property type="molecule type" value="Genomic_DNA"/>
</dbReference>
<dbReference type="OrthoDB" id="4868473at2759"/>
<dbReference type="RefSeq" id="XP_007834104.1">
    <property type="nucleotide sequence ID" value="XM_007835913.1"/>
</dbReference>
<evidence type="ECO:0000256" key="1">
    <source>
        <dbReference type="SAM" id="SignalP"/>
    </source>
</evidence>
<dbReference type="GeneID" id="19272345"/>
<dbReference type="Proteomes" id="UP000030651">
    <property type="component" value="Unassembled WGS sequence"/>
</dbReference>
<dbReference type="AlphaFoldDB" id="W3X110"/>
<dbReference type="eggNOG" id="ENOG502TFHA">
    <property type="taxonomic scope" value="Eukaryota"/>
</dbReference>
<feature type="signal peptide" evidence="1">
    <location>
        <begin position="1"/>
        <end position="25"/>
    </location>
</feature>